<feature type="region of interest" description="Disordered" evidence="1">
    <location>
        <begin position="559"/>
        <end position="584"/>
    </location>
</feature>
<evidence type="ECO:0000313" key="4">
    <source>
        <dbReference type="RefSeq" id="XP_070855029.1"/>
    </source>
</evidence>
<evidence type="ECO:0000313" key="3">
    <source>
        <dbReference type="Proteomes" id="UP001652628"/>
    </source>
</evidence>
<dbReference type="Gene3D" id="3.60.10.10">
    <property type="entry name" value="Endonuclease/exonuclease/phosphatase"/>
    <property type="match status" value="1"/>
</dbReference>
<feature type="domain" description="Endonuclease/exonuclease/phosphatase" evidence="2">
    <location>
        <begin position="75"/>
        <end position="163"/>
    </location>
</feature>
<reference evidence="4" key="1">
    <citation type="submission" date="2025-08" db="UniProtKB">
        <authorList>
            <consortium name="RefSeq"/>
        </authorList>
    </citation>
    <scope>IDENTIFICATION</scope>
</reference>
<gene>
    <name evidence="4" type="primary">LOC139354686</name>
</gene>
<dbReference type="RefSeq" id="XP_070855029.1">
    <property type="nucleotide sequence ID" value="XM_070998928.1"/>
</dbReference>
<organism evidence="3 4">
    <name type="scientific">Drosophila suzukii</name>
    <name type="common">Spotted-wing drosophila fruit fly</name>
    <dbReference type="NCBI Taxonomy" id="28584"/>
    <lineage>
        <taxon>Eukaryota</taxon>
        <taxon>Metazoa</taxon>
        <taxon>Ecdysozoa</taxon>
        <taxon>Arthropoda</taxon>
        <taxon>Hexapoda</taxon>
        <taxon>Insecta</taxon>
        <taxon>Pterygota</taxon>
        <taxon>Neoptera</taxon>
        <taxon>Endopterygota</taxon>
        <taxon>Diptera</taxon>
        <taxon>Brachycera</taxon>
        <taxon>Muscomorpha</taxon>
        <taxon>Ephydroidea</taxon>
        <taxon>Drosophilidae</taxon>
        <taxon>Drosophila</taxon>
        <taxon>Sophophora</taxon>
    </lineage>
</organism>
<dbReference type="InterPro" id="IPR036691">
    <property type="entry name" value="Endo/exonu/phosph_ase_sf"/>
</dbReference>
<dbReference type="GeneID" id="139354686"/>
<evidence type="ECO:0000259" key="2">
    <source>
        <dbReference type="Pfam" id="PF14529"/>
    </source>
</evidence>
<dbReference type="Proteomes" id="UP001652628">
    <property type="component" value="Unplaced"/>
</dbReference>
<proteinExistence type="predicted"/>
<sequence>MVKVIQINLNHCRAAQDLLAQTVIEQQADLGWQSSNKELWAAPWKPIVKGFQNGIHQSEDQRYNILQLLAPSVHISEFRPIMQEIADDARGRSPILIAGDFNAWSTTWGSASTPQRGTILLEAVALLNVCLLNEGNRPTFSKSGRESIIDLTFASPELARNCLDLVVSTLLPTQPPLTWQASGEGDTVLTSEAEVLAALRKTKIEKAPGPDGIPNCALHTMVANYPGMFTEMYNRFLTQRTFPIGCKRQRLVLIPKPGKNSTNLERYRTTSLASGEKEARLTRSKRSPNWLLTQSKEKALHRMGISDYLIDLEADYFKDRVLIYSSDVGEHEYQLTGGVPQAQGPDTMERYVRRDPKADNGLAVAEYKTETVLISSRKIVEKATVRVGSTPIETSASIKYLGVLIDHRLSFKTHLSYAAAKASRSTAAISRMMANTRGPKQHSRRIIATVVTSTILYAAPIWAEAMKTASYSRQCKAVYRRSFCTVSEGAALVVAGSIPIDLLAAERRTRSTGSRTQRSNTIKAWQRRDFNVDDLISGGDSVKELREIRRQVKELLSRGHFPSPNGVRMSQQPWKESLNTTRSS</sequence>
<keyword evidence="3" id="KW-1185">Reference proteome</keyword>
<dbReference type="PANTHER" id="PTHR33481">
    <property type="entry name" value="REVERSE TRANSCRIPTASE"/>
    <property type="match status" value="1"/>
</dbReference>
<evidence type="ECO:0000256" key="1">
    <source>
        <dbReference type="SAM" id="MobiDB-lite"/>
    </source>
</evidence>
<dbReference type="Pfam" id="PF14529">
    <property type="entry name" value="Exo_endo_phos_2"/>
    <property type="match status" value="1"/>
</dbReference>
<dbReference type="InterPro" id="IPR005135">
    <property type="entry name" value="Endo/exonuclease/phosphatase"/>
</dbReference>
<dbReference type="SUPFAM" id="SSF56219">
    <property type="entry name" value="DNase I-like"/>
    <property type="match status" value="1"/>
</dbReference>
<dbReference type="PANTHER" id="PTHR33481:SF1">
    <property type="entry name" value="ENDONUCLEASE_EXONUCLEASE_PHOSPHATASE DOMAIN-CONTAINING PROTEIN-RELATED"/>
    <property type="match status" value="1"/>
</dbReference>
<accession>A0ABM4TYI0</accession>
<name>A0ABM4TYI0_DROSZ</name>
<feature type="compositionally biased region" description="Polar residues" evidence="1">
    <location>
        <begin position="568"/>
        <end position="584"/>
    </location>
</feature>
<protein>
    <recommendedName>
        <fullName evidence="2">Endonuclease/exonuclease/phosphatase domain-containing protein</fullName>
    </recommendedName>
</protein>